<feature type="repeat" description="TPR" evidence="1">
    <location>
        <begin position="117"/>
        <end position="150"/>
    </location>
</feature>
<evidence type="ECO:0000313" key="2">
    <source>
        <dbReference type="EMBL" id="CAH1218315.1"/>
    </source>
</evidence>
<dbReference type="PROSITE" id="PS50005">
    <property type="entry name" value="TPR"/>
    <property type="match status" value="2"/>
</dbReference>
<evidence type="ECO:0000313" key="3">
    <source>
        <dbReference type="Proteomes" id="UP000838686"/>
    </source>
</evidence>
<organism evidence="2 3">
    <name type="scientific">Paenibacillus plantiphilus</name>
    <dbReference type="NCBI Taxonomy" id="2905650"/>
    <lineage>
        <taxon>Bacteria</taxon>
        <taxon>Bacillati</taxon>
        <taxon>Bacillota</taxon>
        <taxon>Bacilli</taxon>
        <taxon>Bacillales</taxon>
        <taxon>Paenibacillaceae</taxon>
        <taxon>Paenibacillus</taxon>
    </lineage>
</organism>
<comment type="caution">
    <text evidence="2">The sequence shown here is derived from an EMBL/GenBank/DDBJ whole genome shotgun (WGS) entry which is preliminary data.</text>
</comment>
<dbReference type="Pfam" id="PF14559">
    <property type="entry name" value="TPR_19"/>
    <property type="match status" value="1"/>
</dbReference>
<name>A0ABM9CN65_9BACL</name>
<proteinExistence type="predicted"/>
<dbReference type="Pfam" id="PF13432">
    <property type="entry name" value="TPR_16"/>
    <property type="match status" value="1"/>
</dbReference>
<dbReference type="EMBL" id="CAKMMF010000030">
    <property type="protein sequence ID" value="CAH1218315.1"/>
    <property type="molecule type" value="Genomic_DNA"/>
</dbReference>
<gene>
    <name evidence="2" type="ORF">PAECIP111893_04393</name>
</gene>
<dbReference type="RefSeq" id="WP_236344834.1">
    <property type="nucleotide sequence ID" value="NZ_CAKMMF010000030.1"/>
</dbReference>
<keyword evidence="3" id="KW-1185">Reference proteome</keyword>
<dbReference type="SUPFAM" id="SSF48452">
    <property type="entry name" value="TPR-like"/>
    <property type="match status" value="1"/>
</dbReference>
<evidence type="ECO:0008006" key="4">
    <source>
        <dbReference type="Google" id="ProtNLM"/>
    </source>
</evidence>
<keyword evidence="1" id="KW-0802">TPR repeat</keyword>
<dbReference type="PANTHER" id="PTHR12558">
    <property type="entry name" value="CELL DIVISION CYCLE 16,23,27"/>
    <property type="match status" value="1"/>
</dbReference>
<dbReference type="InterPro" id="IPR011990">
    <property type="entry name" value="TPR-like_helical_dom_sf"/>
</dbReference>
<evidence type="ECO:0000256" key="1">
    <source>
        <dbReference type="PROSITE-ProRule" id="PRU00339"/>
    </source>
</evidence>
<dbReference type="Proteomes" id="UP000838686">
    <property type="component" value="Unassembled WGS sequence"/>
</dbReference>
<feature type="repeat" description="TPR" evidence="1">
    <location>
        <begin position="3"/>
        <end position="36"/>
    </location>
</feature>
<dbReference type="SMART" id="SM00028">
    <property type="entry name" value="TPR"/>
    <property type="match status" value="3"/>
</dbReference>
<protein>
    <recommendedName>
        <fullName evidence="4">Tetratricopeptide repeat protein</fullName>
    </recommendedName>
</protein>
<dbReference type="InterPro" id="IPR019734">
    <property type="entry name" value="TPR_rpt"/>
</dbReference>
<dbReference type="PANTHER" id="PTHR12558:SF33">
    <property type="entry name" value="BLL7664 PROTEIN"/>
    <property type="match status" value="1"/>
</dbReference>
<sequence>MDGDSSIKMAYEAILNGDFEQALARFEEAIALEPDNGDHYYKCSITCARSGKWQKALYYAEQAAALDPDQEERRYHLRTVQSMVLVMDAESLLTKNRQEEKAIALLREAITLDPLNLDALLILGAACLASKRYDEAAVCAREAIRLDPEHSAAQRLLSDVKRSRLALRTYKQRRQRKRNR</sequence>
<accession>A0ABM9CN65</accession>
<dbReference type="Gene3D" id="1.25.40.10">
    <property type="entry name" value="Tetratricopeptide repeat domain"/>
    <property type="match status" value="2"/>
</dbReference>
<reference evidence="2" key="1">
    <citation type="submission" date="2022-01" db="EMBL/GenBank/DDBJ databases">
        <authorList>
            <person name="Criscuolo A."/>
        </authorList>
    </citation>
    <scope>NUCLEOTIDE SEQUENCE</scope>
    <source>
        <strain evidence="2">CIP111893</strain>
    </source>
</reference>